<name>A0A9Q0RCW8_ANAIG</name>
<keyword evidence="2" id="KW-1133">Transmembrane helix</keyword>
<reference evidence="3" key="1">
    <citation type="submission" date="2022-10" db="EMBL/GenBank/DDBJ databases">
        <title>Novel sulphate-reducing endosymbionts in the free-living metamonad Anaeramoeba.</title>
        <authorList>
            <person name="Jerlstrom-Hultqvist J."/>
            <person name="Cepicka I."/>
            <person name="Gallot-Lavallee L."/>
            <person name="Salas-Leiva D."/>
            <person name="Curtis B.A."/>
            <person name="Zahonova K."/>
            <person name="Pipaliya S."/>
            <person name="Dacks J."/>
            <person name="Roger A.J."/>
        </authorList>
    </citation>
    <scope>NUCLEOTIDE SEQUENCE</scope>
    <source>
        <strain evidence="3">BMAN</strain>
    </source>
</reference>
<keyword evidence="4" id="KW-1185">Reference proteome</keyword>
<comment type="caution">
    <text evidence="3">The sequence shown here is derived from an EMBL/GenBank/DDBJ whole genome shotgun (WGS) entry which is preliminary data.</text>
</comment>
<keyword evidence="2" id="KW-0472">Membrane</keyword>
<organism evidence="3 4">
    <name type="scientific">Anaeramoeba ignava</name>
    <name type="common">Anaerobic marine amoeba</name>
    <dbReference type="NCBI Taxonomy" id="1746090"/>
    <lineage>
        <taxon>Eukaryota</taxon>
        <taxon>Metamonada</taxon>
        <taxon>Anaeramoebidae</taxon>
        <taxon>Anaeramoeba</taxon>
    </lineage>
</organism>
<evidence type="ECO:0000256" key="2">
    <source>
        <dbReference type="SAM" id="Phobius"/>
    </source>
</evidence>
<feature type="compositionally biased region" description="Basic residues" evidence="1">
    <location>
        <begin position="100"/>
        <end position="121"/>
    </location>
</feature>
<evidence type="ECO:0000313" key="4">
    <source>
        <dbReference type="Proteomes" id="UP001149090"/>
    </source>
</evidence>
<proteinExistence type="predicted"/>
<feature type="transmembrane region" description="Helical" evidence="2">
    <location>
        <begin position="167"/>
        <end position="183"/>
    </location>
</feature>
<sequence>MFDFNQDSPSQNYNNQESFQTFEGNQSNPVPEQYFSLYQQDYSINSLEFNPYYGTNLNTNPNTFGLNPYYETNVNPNQNPNQTNYTFNDLERNFAQKDERKHKHKHKHKHSHKHKHKHKHKENQTKVNWGEEIEHEPTPLIPNNQLNYEEEQKKDKLTFSKCCYCKMVTACIFILTAVICILVDKFSS</sequence>
<protein>
    <submittedName>
        <fullName evidence="3">Zinc transporter slc39a7</fullName>
    </submittedName>
</protein>
<accession>A0A9Q0RCW8</accession>
<dbReference type="AlphaFoldDB" id="A0A9Q0RCW8"/>
<dbReference type="Proteomes" id="UP001149090">
    <property type="component" value="Unassembled WGS sequence"/>
</dbReference>
<keyword evidence="2" id="KW-0812">Transmembrane</keyword>
<feature type="region of interest" description="Disordered" evidence="1">
    <location>
        <begin position="97"/>
        <end position="123"/>
    </location>
</feature>
<evidence type="ECO:0000313" key="3">
    <source>
        <dbReference type="EMBL" id="KAJ5074998.1"/>
    </source>
</evidence>
<dbReference type="EMBL" id="JAPDFW010000067">
    <property type="protein sequence ID" value="KAJ5074998.1"/>
    <property type="molecule type" value="Genomic_DNA"/>
</dbReference>
<evidence type="ECO:0000256" key="1">
    <source>
        <dbReference type="SAM" id="MobiDB-lite"/>
    </source>
</evidence>
<gene>
    <name evidence="3" type="ORF">M0811_07702</name>
</gene>